<evidence type="ECO:0000313" key="1">
    <source>
        <dbReference type="EMBL" id="PRQ21355.1"/>
    </source>
</evidence>
<organism evidence="1 2">
    <name type="scientific">Rosa chinensis</name>
    <name type="common">China rose</name>
    <dbReference type="NCBI Taxonomy" id="74649"/>
    <lineage>
        <taxon>Eukaryota</taxon>
        <taxon>Viridiplantae</taxon>
        <taxon>Streptophyta</taxon>
        <taxon>Embryophyta</taxon>
        <taxon>Tracheophyta</taxon>
        <taxon>Spermatophyta</taxon>
        <taxon>Magnoliopsida</taxon>
        <taxon>eudicotyledons</taxon>
        <taxon>Gunneridae</taxon>
        <taxon>Pentapetalae</taxon>
        <taxon>rosids</taxon>
        <taxon>fabids</taxon>
        <taxon>Rosales</taxon>
        <taxon>Rosaceae</taxon>
        <taxon>Rosoideae</taxon>
        <taxon>Rosoideae incertae sedis</taxon>
        <taxon>Rosa</taxon>
    </lineage>
</organism>
<dbReference type="OrthoDB" id="1913731at2759"/>
<dbReference type="AlphaFoldDB" id="A0A2P6PHE9"/>
<dbReference type="STRING" id="74649.A0A2P6PHE9"/>
<comment type="caution">
    <text evidence="1">The sequence shown here is derived from an EMBL/GenBank/DDBJ whole genome shotgun (WGS) entry which is preliminary data.</text>
</comment>
<reference evidence="1 2" key="1">
    <citation type="journal article" date="2018" name="Nat. Genet.">
        <title>The Rosa genome provides new insights in the design of modern roses.</title>
        <authorList>
            <person name="Bendahmane M."/>
        </authorList>
    </citation>
    <scope>NUCLEOTIDE SEQUENCE [LARGE SCALE GENOMIC DNA]</scope>
    <source>
        <strain evidence="2">cv. Old Blush</strain>
    </source>
</reference>
<name>A0A2P6PHE9_ROSCH</name>
<sequence length="131" mass="15414">MTRMDLPQEIDDSIKEIIDHILGLPVSTQTLKLKLQFLEVAKQRMHDQYSLLLAKLKEKDQALGCFKVEACMNAQALRKFMEENQILECAYLVSQCNKLENECLLYDHNREALMDFRYNANQRAKEDEFRV</sequence>
<dbReference type="Proteomes" id="UP000238479">
    <property type="component" value="Chromosome 7"/>
</dbReference>
<gene>
    <name evidence="1" type="ORF">RchiOBHm_Chr7g0238301</name>
</gene>
<dbReference type="EMBL" id="PDCK01000045">
    <property type="protein sequence ID" value="PRQ21355.1"/>
    <property type="molecule type" value="Genomic_DNA"/>
</dbReference>
<keyword evidence="2" id="KW-1185">Reference proteome</keyword>
<dbReference type="PANTHER" id="PTHR35689:SF1">
    <property type="entry name" value="EARLY ENDOSOME ANTIGEN"/>
    <property type="match status" value="1"/>
</dbReference>
<dbReference type="Gramene" id="PRQ21355">
    <property type="protein sequence ID" value="PRQ21355"/>
    <property type="gene ID" value="RchiOBHm_Chr7g0238301"/>
</dbReference>
<evidence type="ECO:0000313" key="2">
    <source>
        <dbReference type="Proteomes" id="UP000238479"/>
    </source>
</evidence>
<proteinExistence type="predicted"/>
<accession>A0A2P6PHE9</accession>
<dbReference type="PANTHER" id="PTHR35689">
    <property type="entry name" value="EARLY ENDOSOME ANTIGEN"/>
    <property type="match status" value="1"/>
</dbReference>
<protein>
    <submittedName>
        <fullName evidence="1">Uncharacterized protein</fullName>
    </submittedName>
</protein>